<keyword evidence="4 8" id="KW-0227">DNA damage</keyword>
<comment type="similarity">
    <text evidence="2 8">Belongs to the RecO family.</text>
</comment>
<dbReference type="GO" id="GO:0043590">
    <property type="term" value="C:bacterial nucleoid"/>
    <property type="evidence" value="ECO:0007669"/>
    <property type="project" value="TreeGrafter"/>
</dbReference>
<feature type="domain" description="DNA replication/recombination mediator RecO N-terminal" evidence="9">
    <location>
        <begin position="1"/>
        <end position="73"/>
    </location>
</feature>
<dbReference type="SUPFAM" id="SSF50249">
    <property type="entry name" value="Nucleic acid-binding proteins"/>
    <property type="match status" value="1"/>
</dbReference>
<accession>A0A3Q9JLV5</accession>
<evidence type="ECO:0000313" key="10">
    <source>
        <dbReference type="EMBL" id="AZS50908.1"/>
    </source>
</evidence>
<dbReference type="InterPro" id="IPR012340">
    <property type="entry name" value="NA-bd_OB-fold"/>
</dbReference>
<dbReference type="Gene3D" id="1.20.1440.120">
    <property type="entry name" value="Recombination protein O, C-terminal domain"/>
    <property type="match status" value="1"/>
</dbReference>
<evidence type="ECO:0000256" key="2">
    <source>
        <dbReference type="ARBA" id="ARBA00007452"/>
    </source>
</evidence>
<keyword evidence="11" id="KW-1185">Reference proteome</keyword>
<dbReference type="InterPro" id="IPR037278">
    <property type="entry name" value="ARFGAP/RecO"/>
</dbReference>
<evidence type="ECO:0000256" key="4">
    <source>
        <dbReference type="ARBA" id="ARBA00022763"/>
    </source>
</evidence>
<dbReference type="PANTHER" id="PTHR33991">
    <property type="entry name" value="DNA REPAIR PROTEIN RECO"/>
    <property type="match status" value="1"/>
</dbReference>
<dbReference type="KEGG" id="emo:DM558_08990"/>
<dbReference type="InterPro" id="IPR003717">
    <property type="entry name" value="RecO"/>
</dbReference>
<evidence type="ECO:0000313" key="11">
    <source>
        <dbReference type="Proteomes" id="UP000273143"/>
    </source>
</evidence>
<dbReference type="SUPFAM" id="SSF57863">
    <property type="entry name" value="ArfGap/RecO-like zinc finger"/>
    <property type="match status" value="1"/>
</dbReference>
<gene>
    <name evidence="8 10" type="primary">recO</name>
    <name evidence="10" type="ORF">DM558_08990</name>
</gene>
<dbReference type="RefSeq" id="WP_127163583.1">
    <property type="nucleotide sequence ID" value="NZ_CP029822.1"/>
</dbReference>
<keyword evidence="6 8" id="KW-0234">DNA repair</keyword>
<sequence>MNNFDLQAFVLHSKPYREQSALVDFFTAEGRFRAVLRKARTSAGSIARPFMPLSISLVGKGELKTVKSIEATHHPLLLQGKNLFSGFYLNELLIKLLPLEDACPQLFIYYQKTLQQLSSETFIEPLLRGFEWQLLHELGGVFSLVETVDGEPVQADDFYMYNPENGLQKIMQLQSGAFYGRDLLAMNELSWASASVLASAKRLMRQVLAVHLQGKPLMSRQLFNNLSIE</sequence>
<keyword evidence="5 8" id="KW-0233">DNA recombination</keyword>
<dbReference type="GO" id="GO:0006302">
    <property type="term" value="P:double-strand break repair"/>
    <property type="evidence" value="ECO:0007669"/>
    <property type="project" value="TreeGrafter"/>
</dbReference>
<dbReference type="NCBIfam" id="TIGR00613">
    <property type="entry name" value="reco"/>
    <property type="match status" value="1"/>
</dbReference>
<protein>
    <recommendedName>
        <fullName evidence="3 8">DNA repair protein RecO</fullName>
    </recommendedName>
    <alternativeName>
        <fullName evidence="7 8">Recombination protein O</fullName>
    </alternativeName>
</protein>
<evidence type="ECO:0000256" key="1">
    <source>
        <dbReference type="ARBA" id="ARBA00003065"/>
    </source>
</evidence>
<comment type="function">
    <text evidence="1 8">Involved in DNA repair and RecF pathway recombination.</text>
</comment>
<dbReference type="EMBL" id="CP029822">
    <property type="protein sequence ID" value="AZS50908.1"/>
    <property type="molecule type" value="Genomic_DNA"/>
</dbReference>
<evidence type="ECO:0000256" key="7">
    <source>
        <dbReference type="ARBA" id="ARBA00033409"/>
    </source>
</evidence>
<dbReference type="HAMAP" id="MF_00201">
    <property type="entry name" value="RecO"/>
    <property type="match status" value="1"/>
</dbReference>
<dbReference type="AlphaFoldDB" id="A0A3Q9JLV5"/>
<dbReference type="Pfam" id="PF02565">
    <property type="entry name" value="RecO_C"/>
    <property type="match status" value="1"/>
</dbReference>
<dbReference type="Pfam" id="PF11967">
    <property type="entry name" value="RecO_N"/>
    <property type="match status" value="1"/>
</dbReference>
<evidence type="ECO:0000256" key="5">
    <source>
        <dbReference type="ARBA" id="ARBA00023172"/>
    </source>
</evidence>
<proteinExistence type="inferred from homology"/>
<organism evidence="10 11">
    <name type="scientific">Entomomonas moraniae</name>
    <dbReference type="NCBI Taxonomy" id="2213226"/>
    <lineage>
        <taxon>Bacteria</taxon>
        <taxon>Pseudomonadati</taxon>
        <taxon>Pseudomonadota</taxon>
        <taxon>Gammaproteobacteria</taxon>
        <taxon>Pseudomonadales</taxon>
        <taxon>Pseudomonadaceae</taxon>
        <taxon>Entomomonas</taxon>
    </lineage>
</organism>
<dbReference type="GO" id="GO:0006310">
    <property type="term" value="P:DNA recombination"/>
    <property type="evidence" value="ECO:0007669"/>
    <property type="project" value="UniProtKB-UniRule"/>
</dbReference>
<evidence type="ECO:0000256" key="8">
    <source>
        <dbReference type="HAMAP-Rule" id="MF_00201"/>
    </source>
</evidence>
<dbReference type="Proteomes" id="UP000273143">
    <property type="component" value="Chromosome"/>
</dbReference>
<dbReference type="InterPro" id="IPR042242">
    <property type="entry name" value="RecO_C"/>
</dbReference>
<dbReference type="PANTHER" id="PTHR33991:SF1">
    <property type="entry name" value="DNA REPAIR PROTEIN RECO"/>
    <property type="match status" value="1"/>
</dbReference>
<dbReference type="InterPro" id="IPR022572">
    <property type="entry name" value="DNA_rep/recomb_RecO_N"/>
</dbReference>
<evidence type="ECO:0000256" key="3">
    <source>
        <dbReference type="ARBA" id="ARBA00021310"/>
    </source>
</evidence>
<evidence type="ECO:0000259" key="9">
    <source>
        <dbReference type="Pfam" id="PF11967"/>
    </source>
</evidence>
<reference evidence="11" key="1">
    <citation type="submission" date="2018-06" db="EMBL/GenBank/DDBJ databases">
        <title>Complete genome of Pseudomonas insecticola strain QZS01.</title>
        <authorList>
            <person name="Wang J."/>
            <person name="Su Q."/>
        </authorList>
    </citation>
    <scope>NUCLEOTIDE SEQUENCE [LARGE SCALE GENOMIC DNA]</scope>
    <source>
        <strain evidence="11">QZS01</strain>
    </source>
</reference>
<evidence type="ECO:0000256" key="6">
    <source>
        <dbReference type="ARBA" id="ARBA00023204"/>
    </source>
</evidence>
<name>A0A3Q9JLV5_9GAMM</name>
<dbReference type="Gene3D" id="2.40.50.140">
    <property type="entry name" value="Nucleic acid-binding proteins"/>
    <property type="match status" value="1"/>
</dbReference>